<dbReference type="AlphaFoldDB" id="A0A6B0TQ57"/>
<evidence type="ECO:0000259" key="2">
    <source>
        <dbReference type="Pfam" id="PF13400"/>
    </source>
</evidence>
<dbReference type="RefSeq" id="WP_160850917.1">
    <property type="nucleotide sequence ID" value="NZ_WUWG01000001.1"/>
</dbReference>
<organism evidence="4 5">
    <name type="scientific">Oceanomicrobium pacificus</name>
    <dbReference type="NCBI Taxonomy" id="2692916"/>
    <lineage>
        <taxon>Bacteria</taxon>
        <taxon>Pseudomonadati</taxon>
        <taxon>Pseudomonadota</taxon>
        <taxon>Alphaproteobacteria</taxon>
        <taxon>Rhodobacterales</taxon>
        <taxon>Paracoccaceae</taxon>
        <taxon>Oceanomicrobium</taxon>
    </lineage>
</organism>
<feature type="domain" description="Putative Flp pilus-assembly TadG-like N-terminal" evidence="2">
    <location>
        <begin position="26"/>
        <end position="70"/>
    </location>
</feature>
<comment type="caution">
    <text evidence="4">The sequence shown here is derived from an EMBL/GenBank/DDBJ whole genome shotgun (WGS) entry which is preliminary data.</text>
</comment>
<dbReference type="Pfam" id="PF25269">
    <property type="entry name" value="DUF7867"/>
    <property type="match status" value="1"/>
</dbReference>
<keyword evidence="1" id="KW-0812">Transmembrane</keyword>
<evidence type="ECO:0000313" key="4">
    <source>
        <dbReference type="EMBL" id="MXU63925.1"/>
    </source>
</evidence>
<evidence type="ECO:0000259" key="3">
    <source>
        <dbReference type="Pfam" id="PF25269"/>
    </source>
</evidence>
<feature type="transmembrane region" description="Helical" evidence="1">
    <location>
        <begin position="28"/>
        <end position="47"/>
    </location>
</feature>
<dbReference type="EMBL" id="WUWG01000001">
    <property type="protein sequence ID" value="MXU63925.1"/>
    <property type="molecule type" value="Genomic_DNA"/>
</dbReference>
<accession>A0A6B0TQ57</accession>
<dbReference type="Pfam" id="PF13400">
    <property type="entry name" value="Tad"/>
    <property type="match status" value="1"/>
</dbReference>
<protein>
    <submittedName>
        <fullName evidence="4">Uncharacterized protein</fullName>
    </submittedName>
</protein>
<dbReference type="Proteomes" id="UP000436016">
    <property type="component" value="Unassembled WGS sequence"/>
</dbReference>
<name>A0A6B0TQ57_9RHOB</name>
<reference evidence="4 5" key="1">
    <citation type="submission" date="2019-12" db="EMBL/GenBank/DDBJ databases">
        <title>Strain KN286 was isolated from seawater, which was collected from Caroline Seamount in the tropical western Pacific.</title>
        <authorList>
            <person name="Wang Q."/>
        </authorList>
    </citation>
    <scope>NUCLEOTIDE SEQUENCE [LARGE SCALE GENOMIC DNA]</scope>
    <source>
        <strain evidence="4 5">KN286</strain>
    </source>
</reference>
<keyword evidence="1" id="KW-1133">Transmembrane helix</keyword>
<evidence type="ECO:0000256" key="1">
    <source>
        <dbReference type="SAM" id="Phobius"/>
    </source>
</evidence>
<gene>
    <name evidence="4" type="ORF">GSH16_00600</name>
</gene>
<keyword evidence="1" id="KW-0472">Membrane</keyword>
<dbReference type="InterPro" id="IPR057189">
    <property type="entry name" value="DUF7867"/>
</dbReference>
<proteinExistence type="predicted"/>
<sequence length="447" mass="47801">MVARWITDRVGRALAKARAFGAEEDGTVTASAIIWSVLFLVLGGLSVDMGNALRERARLQAAADSAALSGIIDIDTPATAESVALYYGNLNYDGTTKAGYVESGIWANGAFTATSTSPDAIRVATMRNEFNGNSVGTYLLRLIGIDEVGVSVDAVAHRRIGECFLSGMVARKDVKISSNNSFIDDYCIHGSEEVEISRNNRFEEGVKVTSSSRDNIRTNGSTLDTDLNPGLEQAVYPGVNTLMDRTMMIDEVASIVDAARAVADYTMNETDFEALIEQPEFLKGAHRGTYYQTTPTTYSVQCQGNGKRIRVPDDSEWHNVAVYTNCPIEVGRGSVLSGSEIATTNSGQNAVKIGQDVQVGDGDGCLPGGGSQILAEGDVHFASGTSFDGAQVIAGETIHIAAQSSGMRGATFQAESIQLTALGDDFAPNCTDNTDVKYFKWIYRLVE</sequence>
<evidence type="ECO:0000313" key="5">
    <source>
        <dbReference type="Proteomes" id="UP000436016"/>
    </source>
</evidence>
<keyword evidence="5" id="KW-1185">Reference proteome</keyword>
<feature type="domain" description="DUF7867" evidence="3">
    <location>
        <begin position="167"/>
        <end position="415"/>
    </location>
</feature>
<dbReference type="InterPro" id="IPR028087">
    <property type="entry name" value="Tad_N"/>
</dbReference>